<dbReference type="PROSITE" id="PS50109">
    <property type="entry name" value="HIS_KIN"/>
    <property type="match status" value="1"/>
</dbReference>
<dbReference type="EMBL" id="CP022530">
    <property type="protein sequence ID" value="ASP37343.1"/>
    <property type="molecule type" value="Genomic_DNA"/>
</dbReference>
<dbReference type="KEGG" id="bsan:CHH28_00985"/>
<dbReference type="SUPFAM" id="SSF47384">
    <property type="entry name" value="Homodimeric domain of signal transducing histidine kinase"/>
    <property type="match status" value="1"/>
</dbReference>
<keyword evidence="9" id="KW-0902">Two-component regulatory system</keyword>
<dbReference type="RefSeq" id="WP_094058561.1">
    <property type="nucleotide sequence ID" value="NZ_CP022530.1"/>
</dbReference>
<comment type="catalytic activity">
    <reaction evidence="1">
        <text>ATP + protein L-histidine = ADP + protein N-phospho-L-histidine.</text>
        <dbReference type="EC" id="2.7.13.3"/>
    </reaction>
</comment>
<keyword evidence="8 10" id="KW-1133">Transmembrane helix</keyword>
<dbReference type="InterPro" id="IPR036890">
    <property type="entry name" value="HATPase_C_sf"/>
</dbReference>
<organism evidence="13 14">
    <name type="scientific">Bacterioplanes sanyensis</name>
    <dbReference type="NCBI Taxonomy" id="1249553"/>
    <lineage>
        <taxon>Bacteria</taxon>
        <taxon>Pseudomonadati</taxon>
        <taxon>Pseudomonadota</taxon>
        <taxon>Gammaproteobacteria</taxon>
        <taxon>Oceanospirillales</taxon>
        <taxon>Oceanospirillaceae</taxon>
        <taxon>Bacterioplanes</taxon>
    </lineage>
</organism>
<dbReference type="CDD" id="cd00082">
    <property type="entry name" value="HisKA"/>
    <property type="match status" value="1"/>
</dbReference>
<name>A0A222FGI5_9GAMM</name>
<evidence type="ECO:0000256" key="6">
    <source>
        <dbReference type="ARBA" id="ARBA00022692"/>
    </source>
</evidence>
<feature type="domain" description="Histidine kinase" evidence="11">
    <location>
        <begin position="247"/>
        <end position="448"/>
    </location>
</feature>
<dbReference type="InterPro" id="IPR050428">
    <property type="entry name" value="TCS_sensor_his_kinase"/>
</dbReference>
<gene>
    <name evidence="13" type="ORF">CHH28_00985</name>
</gene>
<comment type="subcellular location">
    <subcellularLocation>
        <location evidence="2">Membrane</location>
    </subcellularLocation>
</comment>
<evidence type="ECO:0000256" key="2">
    <source>
        <dbReference type="ARBA" id="ARBA00004370"/>
    </source>
</evidence>
<dbReference type="Gene3D" id="1.10.287.130">
    <property type="match status" value="1"/>
</dbReference>
<dbReference type="EC" id="2.7.13.3" evidence="3"/>
<evidence type="ECO:0000256" key="5">
    <source>
        <dbReference type="ARBA" id="ARBA00022679"/>
    </source>
</evidence>
<dbReference type="PANTHER" id="PTHR45436">
    <property type="entry name" value="SENSOR HISTIDINE KINASE YKOH"/>
    <property type="match status" value="1"/>
</dbReference>
<dbReference type="AlphaFoldDB" id="A0A222FGI5"/>
<evidence type="ECO:0000256" key="7">
    <source>
        <dbReference type="ARBA" id="ARBA00022777"/>
    </source>
</evidence>
<keyword evidence="7" id="KW-0418">Kinase</keyword>
<dbReference type="GO" id="GO:0005524">
    <property type="term" value="F:ATP binding"/>
    <property type="evidence" value="ECO:0007669"/>
    <property type="project" value="UniProtKB-KW"/>
</dbReference>
<evidence type="ECO:0000256" key="1">
    <source>
        <dbReference type="ARBA" id="ARBA00000085"/>
    </source>
</evidence>
<dbReference type="InterPro" id="IPR036097">
    <property type="entry name" value="HisK_dim/P_sf"/>
</dbReference>
<dbReference type="PANTHER" id="PTHR45436:SF4">
    <property type="entry name" value="SENSOR PROTEIN PHOQ"/>
    <property type="match status" value="1"/>
</dbReference>
<sequence>MRQSLLVRLLLFTLLFLLLLMAAVGYVLDAVYRQGQLQDWQQRIQVHSYNLLALVEERDQQLVLPERLQNQRFNNRDSGLFAVVEKAGEVVWRTPSAQTLGRFSSGWSDVGEWQFSRASNGEQEMLIARFGFEWQPLNSAVAPRIYNLVLAETSERLDAVSREFQRQLWQLLVEIVVALMVLQALILRLGLRPLRRMSDELEILQQGQSSQLQNDYPRELQPLITNFNRVLTAEQSQRERYRNTVADVSHSLKTPLTVLKGMLPNVVLPNEQKQEIATQLERMSDTVQYQLQRAMTGSRVSAAQRIAVAPVVESVLSALKKVYADKGIDWHIDCQSSCYFYGDDNDLMEIIGNLTDNASKYCQQQVRVRLLRENSQCCFMVEDDGPGIPVTQYEQVLRRGVRLDSQQPGQGFGLALVKDILDAYQAQLRISRSPLGGACFEVRWEGDRHDSRG</sequence>
<feature type="domain" description="HAMP" evidence="12">
    <location>
        <begin position="188"/>
        <end position="239"/>
    </location>
</feature>
<evidence type="ECO:0000256" key="8">
    <source>
        <dbReference type="ARBA" id="ARBA00022989"/>
    </source>
</evidence>
<proteinExistence type="predicted"/>
<dbReference type="GO" id="GO:0005886">
    <property type="term" value="C:plasma membrane"/>
    <property type="evidence" value="ECO:0007669"/>
    <property type="project" value="TreeGrafter"/>
</dbReference>
<keyword evidence="4" id="KW-0597">Phosphoprotein</keyword>
<feature type="transmembrane region" description="Helical" evidence="10">
    <location>
        <begin position="168"/>
        <end position="187"/>
    </location>
</feature>
<keyword evidence="5" id="KW-0808">Transferase</keyword>
<reference evidence="13 14" key="1">
    <citation type="submission" date="2017-07" db="EMBL/GenBank/DDBJ databases">
        <title>Annotated genome sequence of Bacterioplanes sanyensis isolated from Red Sea.</title>
        <authorList>
            <person name="Rehman Z.U."/>
        </authorList>
    </citation>
    <scope>NUCLEOTIDE SEQUENCE [LARGE SCALE GENOMIC DNA]</scope>
    <source>
        <strain evidence="13 14">NV9</strain>
    </source>
</reference>
<dbReference type="SUPFAM" id="SSF55874">
    <property type="entry name" value="ATPase domain of HSP90 chaperone/DNA topoisomerase II/histidine kinase"/>
    <property type="match status" value="1"/>
</dbReference>
<dbReference type="InterPro" id="IPR003660">
    <property type="entry name" value="HAMP_dom"/>
</dbReference>
<evidence type="ECO:0000256" key="3">
    <source>
        <dbReference type="ARBA" id="ARBA00012438"/>
    </source>
</evidence>
<keyword evidence="14" id="KW-1185">Reference proteome</keyword>
<evidence type="ECO:0000256" key="4">
    <source>
        <dbReference type="ARBA" id="ARBA00022553"/>
    </source>
</evidence>
<dbReference type="InterPro" id="IPR005467">
    <property type="entry name" value="His_kinase_dom"/>
</dbReference>
<dbReference type="InterPro" id="IPR003661">
    <property type="entry name" value="HisK_dim/P_dom"/>
</dbReference>
<evidence type="ECO:0000256" key="9">
    <source>
        <dbReference type="ARBA" id="ARBA00023012"/>
    </source>
</evidence>
<evidence type="ECO:0000313" key="13">
    <source>
        <dbReference type="EMBL" id="ASP37343.1"/>
    </source>
</evidence>
<keyword evidence="10" id="KW-0472">Membrane</keyword>
<dbReference type="SMART" id="SM00387">
    <property type="entry name" value="HATPase_c"/>
    <property type="match status" value="1"/>
</dbReference>
<evidence type="ECO:0000259" key="11">
    <source>
        <dbReference type="PROSITE" id="PS50109"/>
    </source>
</evidence>
<keyword evidence="6 10" id="KW-0812">Transmembrane</keyword>
<dbReference type="InterPro" id="IPR003594">
    <property type="entry name" value="HATPase_dom"/>
</dbReference>
<evidence type="ECO:0000256" key="10">
    <source>
        <dbReference type="SAM" id="Phobius"/>
    </source>
</evidence>
<dbReference type="Proteomes" id="UP000202440">
    <property type="component" value="Chromosome"/>
</dbReference>
<dbReference type="PROSITE" id="PS50885">
    <property type="entry name" value="HAMP"/>
    <property type="match status" value="1"/>
</dbReference>
<dbReference type="OrthoDB" id="9809567at2"/>
<protein>
    <recommendedName>
        <fullName evidence="3">histidine kinase</fullName>
        <ecNumber evidence="3">2.7.13.3</ecNumber>
    </recommendedName>
</protein>
<dbReference type="Gene3D" id="3.30.565.10">
    <property type="entry name" value="Histidine kinase-like ATPase, C-terminal domain"/>
    <property type="match status" value="1"/>
</dbReference>
<evidence type="ECO:0000313" key="14">
    <source>
        <dbReference type="Proteomes" id="UP000202440"/>
    </source>
</evidence>
<evidence type="ECO:0000259" key="12">
    <source>
        <dbReference type="PROSITE" id="PS50885"/>
    </source>
</evidence>
<accession>A0A222FGI5</accession>
<dbReference type="Pfam" id="PF02518">
    <property type="entry name" value="HATPase_c"/>
    <property type="match status" value="1"/>
</dbReference>
<dbReference type="GO" id="GO:0000155">
    <property type="term" value="F:phosphorelay sensor kinase activity"/>
    <property type="evidence" value="ECO:0007669"/>
    <property type="project" value="InterPro"/>
</dbReference>